<evidence type="ECO:0000256" key="1">
    <source>
        <dbReference type="ARBA" id="ARBA00008853"/>
    </source>
</evidence>
<keyword evidence="4" id="KW-1185">Reference proteome</keyword>
<dbReference type="RefSeq" id="WP_264990271.1">
    <property type="nucleotide sequence ID" value="NZ_BRZA01000009.1"/>
</dbReference>
<dbReference type="EMBL" id="BRZA01000009">
    <property type="protein sequence ID" value="GLC90357.1"/>
    <property type="molecule type" value="Genomic_DNA"/>
</dbReference>
<organism evidence="3 4">
    <name type="scientific">Lysinibacillus piscis</name>
    <dbReference type="NCBI Taxonomy" id="2518931"/>
    <lineage>
        <taxon>Bacteria</taxon>
        <taxon>Bacillati</taxon>
        <taxon>Bacillota</taxon>
        <taxon>Bacilli</taxon>
        <taxon>Bacillales</taxon>
        <taxon>Bacillaceae</taxon>
        <taxon>Lysinibacillus</taxon>
    </lineage>
</organism>
<reference evidence="3" key="1">
    <citation type="submission" date="2022-08" db="EMBL/GenBank/DDBJ databases">
        <title>Draft genome sequence of Lysinibacillus sp. strain KH24.</title>
        <authorList>
            <person name="Kanbe H."/>
            <person name="Itoh H."/>
        </authorList>
    </citation>
    <scope>NUCLEOTIDE SEQUENCE</scope>
    <source>
        <strain evidence="3">KH24</strain>
    </source>
</reference>
<dbReference type="InterPro" id="IPR013658">
    <property type="entry name" value="SGL"/>
</dbReference>
<proteinExistence type="inferred from homology"/>
<dbReference type="PANTHER" id="PTHR10907">
    <property type="entry name" value="REGUCALCIN"/>
    <property type="match status" value="1"/>
</dbReference>
<comment type="caution">
    <text evidence="3">The sequence shown here is derived from an EMBL/GenBank/DDBJ whole genome shotgun (WGS) entry which is preliminary data.</text>
</comment>
<dbReference type="SUPFAM" id="SSF63829">
    <property type="entry name" value="Calcium-dependent phosphotriesterase"/>
    <property type="match status" value="1"/>
</dbReference>
<name>A0ABQ5NPR9_9BACI</name>
<gene>
    <name evidence="3" type="ORF">LYSBPC_34840</name>
</gene>
<accession>A0ABQ5NPR9</accession>
<comment type="similarity">
    <text evidence="1">Belongs to the SMP-30/CGR1 family.</text>
</comment>
<dbReference type="InterPro" id="IPR011042">
    <property type="entry name" value="6-blade_b-propeller_TolB-like"/>
</dbReference>
<dbReference type="Pfam" id="PF08450">
    <property type="entry name" value="SGL"/>
    <property type="match status" value="1"/>
</dbReference>
<dbReference type="Proteomes" id="UP001065593">
    <property type="component" value="Unassembled WGS sequence"/>
</dbReference>
<dbReference type="PANTHER" id="PTHR10907:SF47">
    <property type="entry name" value="REGUCALCIN"/>
    <property type="match status" value="1"/>
</dbReference>
<evidence type="ECO:0000313" key="3">
    <source>
        <dbReference type="EMBL" id="GLC90357.1"/>
    </source>
</evidence>
<protein>
    <submittedName>
        <fullName evidence="3">Regucalcin-like protein</fullName>
    </submittedName>
</protein>
<dbReference type="PRINTS" id="PR01790">
    <property type="entry name" value="SMP30FAMILY"/>
</dbReference>
<dbReference type="InterPro" id="IPR005511">
    <property type="entry name" value="SMP-30"/>
</dbReference>
<evidence type="ECO:0000313" key="4">
    <source>
        <dbReference type="Proteomes" id="UP001065593"/>
    </source>
</evidence>
<evidence type="ECO:0000259" key="2">
    <source>
        <dbReference type="Pfam" id="PF08450"/>
    </source>
</evidence>
<sequence length="299" mass="33746">MNNAKLSLQIEATLAEGPLFHQPSNQLFWTDILSKTLNRYDLHSKVNIAIETPWHIGAFSFTNKENVLMLATHCGFILYNYITEDYEIITNPLHDASHMRFNDGKTDPNGRFWAGTMEFSPSGPNGHLYTLDMKNEVTQQLGELTISNGIAWSLDYKTMYLVDSGIQSLFKFTFDPIVGTISDKTLLYQFDEANGTPDGITIDENDQLFIAMWGGHKVIHFNPKTTEIIAEIQVPAPHVTSVTFGGSELKTLYITTARDGLTQEQLEQFPLSGSIFEYATNLRGTLPFPYEISIKEKFK</sequence>
<dbReference type="Gene3D" id="2.120.10.30">
    <property type="entry name" value="TolB, C-terminal domain"/>
    <property type="match status" value="1"/>
</dbReference>
<feature type="domain" description="SMP-30/Gluconolactonase/LRE-like region" evidence="2">
    <location>
        <begin position="14"/>
        <end position="258"/>
    </location>
</feature>